<dbReference type="GeneID" id="17259891"/>
<evidence type="ECO:0000313" key="1">
    <source>
        <dbReference type="EnsemblProtists" id="EOD13740"/>
    </source>
</evidence>
<dbReference type="PANTHER" id="PTHR21255">
    <property type="entry name" value="T-COMPLEX-ASSOCIATED-TESTIS-EXPRESSED 1/ DYNEIN LIGHT CHAIN"/>
    <property type="match status" value="1"/>
</dbReference>
<dbReference type="EnsemblProtists" id="EOD13740">
    <property type="protein sequence ID" value="EOD13740"/>
    <property type="gene ID" value="EMIHUDRAFT_124419"/>
</dbReference>
<dbReference type="PaxDb" id="2903-EOD13740"/>
<dbReference type="GO" id="GO:0045505">
    <property type="term" value="F:dynein intermediate chain binding"/>
    <property type="evidence" value="ECO:0007669"/>
    <property type="project" value="TreeGrafter"/>
</dbReference>
<protein>
    <recommendedName>
        <fullName evidence="3">Dynein light chain</fullName>
    </recommendedName>
</protein>
<dbReference type="Pfam" id="PF03645">
    <property type="entry name" value="Tctex-1"/>
    <property type="match status" value="1"/>
</dbReference>
<sequence length="118" mass="13128">MDDDEGVAFEGETIKPLVERIVQKEIAPDYLWNAKSSDLQSVVIENILKELAAENENAAREGKRPFKFVVLCELQQNVGAGLANACTCHWDSSTDGHCVFKYETEHVQALVTVYGVQN</sequence>
<name>A0A0D3IR55_EMIH1</name>
<organism evidence="1 2">
    <name type="scientific">Emiliania huxleyi (strain CCMP1516)</name>
    <dbReference type="NCBI Taxonomy" id="280463"/>
    <lineage>
        <taxon>Eukaryota</taxon>
        <taxon>Haptista</taxon>
        <taxon>Haptophyta</taxon>
        <taxon>Prymnesiophyceae</taxon>
        <taxon>Isochrysidales</taxon>
        <taxon>Noelaerhabdaceae</taxon>
        <taxon>Emiliania</taxon>
    </lineage>
</organism>
<dbReference type="Proteomes" id="UP000013827">
    <property type="component" value="Unassembled WGS sequence"/>
</dbReference>
<evidence type="ECO:0000313" key="2">
    <source>
        <dbReference type="Proteomes" id="UP000013827"/>
    </source>
</evidence>
<dbReference type="KEGG" id="ehx:EMIHUDRAFT_124419"/>
<dbReference type="AlphaFoldDB" id="A0A0D3IR55"/>
<dbReference type="RefSeq" id="XP_005766169.1">
    <property type="nucleotide sequence ID" value="XM_005766112.1"/>
</dbReference>
<dbReference type="STRING" id="2903.R1DGT4"/>
<evidence type="ECO:0008006" key="3">
    <source>
        <dbReference type="Google" id="ProtNLM"/>
    </source>
</evidence>
<dbReference type="InterPro" id="IPR005334">
    <property type="entry name" value="Tctex-1-like"/>
</dbReference>
<dbReference type="Gene3D" id="3.30.1140.40">
    <property type="entry name" value="Tctex-1"/>
    <property type="match status" value="1"/>
</dbReference>
<reference evidence="2" key="1">
    <citation type="journal article" date="2013" name="Nature">
        <title>Pan genome of the phytoplankton Emiliania underpins its global distribution.</title>
        <authorList>
            <person name="Read B.A."/>
            <person name="Kegel J."/>
            <person name="Klute M.J."/>
            <person name="Kuo A."/>
            <person name="Lefebvre S.C."/>
            <person name="Maumus F."/>
            <person name="Mayer C."/>
            <person name="Miller J."/>
            <person name="Monier A."/>
            <person name="Salamov A."/>
            <person name="Young J."/>
            <person name="Aguilar M."/>
            <person name="Claverie J.M."/>
            <person name="Frickenhaus S."/>
            <person name="Gonzalez K."/>
            <person name="Herman E.K."/>
            <person name="Lin Y.C."/>
            <person name="Napier J."/>
            <person name="Ogata H."/>
            <person name="Sarno A.F."/>
            <person name="Shmutz J."/>
            <person name="Schroeder D."/>
            <person name="de Vargas C."/>
            <person name="Verret F."/>
            <person name="von Dassow P."/>
            <person name="Valentin K."/>
            <person name="Van de Peer Y."/>
            <person name="Wheeler G."/>
            <person name="Dacks J.B."/>
            <person name="Delwiche C.F."/>
            <person name="Dyhrman S.T."/>
            <person name="Glockner G."/>
            <person name="John U."/>
            <person name="Richards T."/>
            <person name="Worden A.Z."/>
            <person name="Zhang X."/>
            <person name="Grigoriev I.V."/>
            <person name="Allen A.E."/>
            <person name="Bidle K."/>
            <person name="Borodovsky M."/>
            <person name="Bowler C."/>
            <person name="Brownlee C."/>
            <person name="Cock J.M."/>
            <person name="Elias M."/>
            <person name="Gladyshev V.N."/>
            <person name="Groth M."/>
            <person name="Guda C."/>
            <person name="Hadaegh A."/>
            <person name="Iglesias-Rodriguez M.D."/>
            <person name="Jenkins J."/>
            <person name="Jones B.M."/>
            <person name="Lawson T."/>
            <person name="Leese F."/>
            <person name="Lindquist E."/>
            <person name="Lobanov A."/>
            <person name="Lomsadze A."/>
            <person name="Malik S.B."/>
            <person name="Marsh M.E."/>
            <person name="Mackinder L."/>
            <person name="Mock T."/>
            <person name="Mueller-Roeber B."/>
            <person name="Pagarete A."/>
            <person name="Parker M."/>
            <person name="Probert I."/>
            <person name="Quesneville H."/>
            <person name="Raines C."/>
            <person name="Rensing S.A."/>
            <person name="Riano-Pachon D.M."/>
            <person name="Richier S."/>
            <person name="Rokitta S."/>
            <person name="Shiraiwa Y."/>
            <person name="Soanes D.M."/>
            <person name="van der Giezen M."/>
            <person name="Wahlund T.M."/>
            <person name="Williams B."/>
            <person name="Wilson W."/>
            <person name="Wolfe G."/>
            <person name="Wurch L.L."/>
        </authorList>
    </citation>
    <scope>NUCLEOTIDE SEQUENCE</scope>
</reference>
<accession>A0A0D3IR55</accession>
<dbReference type="PANTHER" id="PTHR21255:SF4">
    <property type="entry name" value="DYNEIN LIGHT CHAIN TCTEX-TYPE"/>
    <property type="match status" value="1"/>
</dbReference>
<dbReference type="GO" id="GO:0007018">
    <property type="term" value="P:microtubule-based movement"/>
    <property type="evidence" value="ECO:0007669"/>
    <property type="project" value="TreeGrafter"/>
</dbReference>
<proteinExistence type="predicted"/>
<dbReference type="HOGENOM" id="CLU_097204_7_2_1"/>
<dbReference type="eggNOG" id="KOG4081">
    <property type="taxonomic scope" value="Eukaryota"/>
</dbReference>
<reference evidence="1" key="2">
    <citation type="submission" date="2024-10" db="UniProtKB">
        <authorList>
            <consortium name="EnsemblProtists"/>
        </authorList>
    </citation>
    <scope>IDENTIFICATION</scope>
</reference>
<dbReference type="InterPro" id="IPR038586">
    <property type="entry name" value="Tctex-1-like_sf"/>
</dbReference>
<keyword evidence="2" id="KW-1185">Reference proteome</keyword>
<dbReference type="GO" id="GO:0005737">
    <property type="term" value="C:cytoplasm"/>
    <property type="evidence" value="ECO:0007669"/>
    <property type="project" value="TreeGrafter"/>
</dbReference>
<dbReference type="GO" id="GO:0005868">
    <property type="term" value="C:cytoplasmic dynein complex"/>
    <property type="evidence" value="ECO:0007669"/>
    <property type="project" value="TreeGrafter"/>
</dbReference>
<dbReference type="CDD" id="cd21455">
    <property type="entry name" value="DLC-like_DYNLT1_DYNLT3"/>
    <property type="match status" value="1"/>
</dbReference>